<evidence type="ECO:0000313" key="2">
    <source>
        <dbReference type="EMBL" id="ORW02478.1"/>
    </source>
</evidence>
<reference evidence="2 3" key="1">
    <citation type="submission" date="2016-01" db="EMBL/GenBank/DDBJ databases">
        <title>The new phylogeny of the genus Mycobacterium.</title>
        <authorList>
            <person name="Tarcisio F."/>
            <person name="Conor M."/>
            <person name="Antonella G."/>
            <person name="Elisabetta G."/>
            <person name="Giulia F.S."/>
            <person name="Sara T."/>
            <person name="Anna F."/>
            <person name="Clotilde B."/>
            <person name="Roberto B."/>
            <person name="Veronica D.S."/>
            <person name="Fabio R."/>
            <person name="Monica P."/>
            <person name="Olivier J."/>
            <person name="Enrico T."/>
            <person name="Nicola S."/>
        </authorList>
    </citation>
    <scope>NUCLEOTIDE SEQUENCE [LARGE SCALE GENOMIC DNA]</scope>
    <source>
        <strain evidence="2 3">DSM 45166</strain>
    </source>
</reference>
<dbReference type="EMBL" id="LQPE01000133">
    <property type="protein sequence ID" value="ORW02478.1"/>
    <property type="molecule type" value="Genomic_DNA"/>
</dbReference>
<keyword evidence="3" id="KW-1185">Reference proteome</keyword>
<organism evidence="2 3">
    <name type="scientific">Mycobacterium kyorinense</name>
    <dbReference type="NCBI Taxonomy" id="487514"/>
    <lineage>
        <taxon>Bacteria</taxon>
        <taxon>Bacillati</taxon>
        <taxon>Actinomycetota</taxon>
        <taxon>Actinomycetes</taxon>
        <taxon>Mycobacteriales</taxon>
        <taxon>Mycobacteriaceae</taxon>
        <taxon>Mycobacterium</taxon>
    </lineage>
</organism>
<accession>A0A1X1XUG0</accession>
<dbReference type="AlphaFoldDB" id="A0A1X1XUG0"/>
<comment type="caution">
    <text evidence="2">The sequence shown here is derived from an EMBL/GenBank/DDBJ whole genome shotgun (WGS) entry which is preliminary data.</text>
</comment>
<proteinExistence type="predicted"/>
<feature type="region of interest" description="Disordered" evidence="1">
    <location>
        <begin position="30"/>
        <end position="60"/>
    </location>
</feature>
<dbReference type="RefSeq" id="WP_057003246.1">
    <property type="nucleotide sequence ID" value="NZ_BBKA01000066.1"/>
</dbReference>
<protein>
    <submittedName>
        <fullName evidence="2">Uncharacterized protein</fullName>
    </submittedName>
</protein>
<evidence type="ECO:0000256" key="1">
    <source>
        <dbReference type="SAM" id="MobiDB-lite"/>
    </source>
</evidence>
<name>A0A1X1XUG0_9MYCO</name>
<feature type="compositionally biased region" description="Basic and acidic residues" evidence="1">
    <location>
        <begin position="51"/>
        <end position="60"/>
    </location>
</feature>
<dbReference type="Proteomes" id="UP000193487">
    <property type="component" value="Unassembled WGS sequence"/>
</dbReference>
<dbReference type="OrthoDB" id="9958774at2"/>
<gene>
    <name evidence="2" type="ORF">AWC14_07015</name>
</gene>
<sequence>MPVTTKPDEPEFPPELARCTCGTASFDPDDHANGCRLGSAPPLSSNPGPADDLRPPEWRF</sequence>
<evidence type="ECO:0000313" key="3">
    <source>
        <dbReference type="Proteomes" id="UP000193487"/>
    </source>
</evidence>